<sequence>MSAPQPGRPITPPPGCDLRVYERYLREKWLCADAIPEVFDPNRLEDRIRASRPSRGGPRENPIANNERQQQQRPLAGRSSSKVEVKKPTLVDLDKPLPSVPCLPTWSQSNGRSAESIASIAKAGDDQLARYASNGAIVETKKTPYARYRADAIIGSGNSPSGVAWAPTAATTTTTTTRDVIERQPTPRIKTGSKPPLSKSAYANASYADSSSRDARGRRPSVSSTARPKAPRYFPFRSQMVAGKK</sequence>
<feature type="compositionally biased region" description="Low complexity" evidence="1">
    <location>
        <begin position="200"/>
        <end position="210"/>
    </location>
</feature>
<evidence type="ECO:0000256" key="1">
    <source>
        <dbReference type="SAM" id="MobiDB-lite"/>
    </source>
</evidence>
<evidence type="ECO:0000313" key="2">
    <source>
        <dbReference type="EMBL" id="KAK7757497.1"/>
    </source>
</evidence>
<name>A0AAN9V1T5_9PEZI</name>
<accession>A0AAN9V1T5</accession>
<keyword evidence="3" id="KW-1185">Reference proteome</keyword>
<feature type="region of interest" description="Disordered" evidence="1">
    <location>
        <begin position="170"/>
        <end position="245"/>
    </location>
</feature>
<feature type="region of interest" description="Disordered" evidence="1">
    <location>
        <begin position="42"/>
        <end position="111"/>
    </location>
</feature>
<dbReference type="AlphaFoldDB" id="A0AAN9V1T5"/>
<proteinExistence type="predicted"/>
<dbReference type="EMBL" id="JAKJXP020000002">
    <property type="protein sequence ID" value="KAK7757497.1"/>
    <property type="molecule type" value="Genomic_DNA"/>
</dbReference>
<gene>
    <name evidence="2" type="ORF">SLS62_000512</name>
</gene>
<feature type="compositionally biased region" description="Basic and acidic residues" evidence="1">
    <location>
        <begin position="81"/>
        <end position="95"/>
    </location>
</feature>
<protein>
    <submittedName>
        <fullName evidence="2">Uncharacterized protein</fullName>
    </submittedName>
</protein>
<organism evidence="2 3">
    <name type="scientific">Diatrype stigma</name>
    <dbReference type="NCBI Taxonomy" id="117547"/>
    <lineage>
        <taxon>Eukaryota</taxon>
        <taxon>Fungi</taxon>
        <taxon>Dikarya</taxon>
        <taxon>Ascomycota</taxon>
        <taxon>Pezizomycotina</taxon>
        <taxon>Sordariomycetes</taxon>
        <taxon>Xylariomycetidae</taxon>
        <taxon>Xylariales</taxon>
        <taxon>Diatrypaceae</taxon>
        <taxon>Diatrype</taxon>
    </lineage>
</organism>
<evidence type="ECO:0000313" key="3">
    <source>
        <dbReference type="Proteomes" id="UP001320420"/>
    </source>
</evidence>
<feature type="compositionally biased region" description="Polar residues" evidence="1">
    <location>
        <begin position="63"/>
        <end position="80"/>
    </location>
</feature>
<reference evidence="2 3" key="1">
    <citation type="submission" date="2024-02" db="EMBL/GenBank/DDBJ databases">
        <title>De novo assembly and annotation of 12 fungi associated with fruit tree decline syndrome in Ontario, Canada.</title>
        <authorList>
            <person name="Sulman M."/>
            <person name="Ellouze W."/>
            <person name="Ilyukhin E."/>
        </authorList>
    </citation>
    <scope>NUCLEOTIDE SEQUENCE [LARGE SCALE GENOMIC DNA]</scope>
    <source>
        <strain evidence="2 3">M11/M66-122</strain>
    </source>
</reference>
<comment type="caution">
    <text evidence="2">The sequence shown here is derived from an EMBL/GenBank/DDBJ whole genome shotgun (WGS) entry which is preliminary data.</text>
</comment>
<dbReference type="Proteomes" id="UP001320420">
    <property type="component" value="Unassembled WGS sequence"/>
</dbReference>